<evidence type="ECO:0000313" key="1">
    <source>
        <dbReference type="EMBL" id="CAB4709476.1"/>
    </source>
</evidence>
<dbReference type="AlphaFoldDB" id="A0A6J6QFB8"/>
<name>A0A6J6QFB8_9ZZZZ</name>
<sequence>MRYAEPGFDPVTGELWAFEVQDSTEILTNITTGVTAGSLDASVGGNALAFAPGQEIPATFEVPYDTPPPGAWVQAAPITLTDQSDYGFNEVTLDSSGTGTYAFVAADPSGEGRAIFTWDGQSTPVRVSTIDSGEAMALIRYATAA</sequence>
<accession>A0A6J6QFB8</accession>
<organism evidence="1">
    <name type="scientific">freshwater metagenome</name>
    <dbReference type="NCBI Taxonomy" id="449393"/>
    <lineage>
        <taxon>unclassified sequences</taxon>
        <taxon>metagenomes</taxon>
        <taxon>ecological metagenomes</taxon>
    </lineage>
</organism>
<protein>
    <submittedName>
        <fullName evidence="1">Unannotated protein</fullName>
    </submittedName>
</protein>
<gene>
    <name evidence="1" type="ORF">UFOPK2579_01368</name>
</gene>
<proteinExistence type="predicted"/>
<reference evidence="1" key="1">
    <citation type="submission" date="2020-05" db="EMBL/GenBank/DDBJ databases">
        <authorList>
            <person name="Chiriac C."/>
            <person name="Salcher M."/>
            <person name="Ghai R."/>
            <person name="Kavagutti S V."/>
        </authorList>
    </citation>
    <scope>NUCLEOTIDE SEQUENCE</scope>
</reference>
<dbReference type="EMBL" id="CAEZXR010000152">
    <property type="protein sequence ID" value="CAB4709476.1"/>
    <property type="molecule type" value="Genomic_DNA"/>
</dbReference>